<name>A0A162F7F5_9BACI</name>
<accession>A0A162F7F5</accession>
<organism evidence="1 2">
    <name type="scientific">Alkalihalobacillus trypoxylicola</name>
    <dbReference type="NCBI Taxonomy" id="519424"/>
    <lineage>
        <taxon>Bacteria</taxon>
        <taxon>Bacillati</taxon>
        <taxon>Bacillota</taxon>
        <taxon>Bacilli</taxon>
        <taxon>Bacillales</taxon>
        <taxon>Bacillaceae</taxon>
        <taxon>Alkalihalobacillus</taxon>
    </lineage>
</organism>
<evidence type="ECO:0000313" key="1">
    <source>
        <dbReference type="EMBL" id="KYG34965.1"/>
    </source>
</evidence>
<reference evidence="1" key="1">
    <citation type="submission" date="2016-02" db="EMBL/GenBank/DDBJ databases">
        <title>Genome sequence of Bacillus trypoxylicola KCTC 13244(T).</title>
        <authorList>
            <person name="Jeong H."/>
            <person name="Park S.-H."/>
            <person name="Choi S.-K."/>
        </authorList>
    </citation>
    <scope>NUCLEOTIDE SEQUENCE [LARGE SCALE GENOMIC DNA]</scope>
    <source>
        <strain evidence="1">KCTC 13244</strain>
    </source>
</reference>
<gene>
    <name evidence="1" type="ORF">AZF04_01125</name>
</gene>
<keyword evidence="2" id="KW-1185">Reference proteome</keyword>
<protein>
    <submittedName>
        <fullName evidence="1">Uncharacterized protein</fullName>
    </submittedName>
</protein>
<sequence length="71" mass="8061">MKFSMEVYVVGRDKPVFEAEREDDNIKKVVKAVDGALTENRYVTFGNVGEDEVIVCSENVTHVKIKELVNE</sequence>
<dbReference type="EMBL" id="LTAO01000001">
    <property type="protein sequence ID" value="KYG34965.1"/>
    <property type="molecule type" value="Genomic_DNA"/>
</dbReference>
<dbReference type="Proteomes" id="UP000075806">
    <property type="component" value="Unassembled WGS sequence"/>
</dbReference>
<dbReference type="AlphaFoldDB" id="A0A162F7F5"/>
<comment type="caution">
    <text evidence="1">The sequence shown here is derived from an EMBL/GenBank/DDBJ whole genome shotgun (WGS) entry which is preliminary data.</text>
</comment>
<evidence type="ECO:0000313" key="2">
    <source>
        <dbReference type="Proteomes" id="UP000075806"/>
    </source>
</evidence>
<dbReference type="OrthoDB" id="2885668at2"/>
<proteinExistence type="predicted"/>
<dbReference type="RefSeq" id="WP_061947217.1">
    <property type="nucleotide sequence ID" value="NZ_LTAO01000001.1"/>
</dbReference>